<proteinExistence type="predicted"/>
<dbReference type="Gene3D" id="3.40.630.30">
    <property type="match status" value="1"/>
</dbReference>
<evidence type="ECO:0000313" key="2">
    <source>
        <dbReference type="EMBL" id="KAK3320495.1"/>
    </source>
</evidence>
<evidence type="ECO:0000259" key="1">
    <source>
        <dbReference type="Pfam" id="PF00583"/>
    </source>
</evidence>
<reference evidence="2" key="1">
    <citation type="journal article" date="2023" name="Mol. Phylogenet. Evol.">
        <title>Genome-scale phylogeny and comparative genomics of the fungal order Sordariales.</title>
        <authorList>
            <person name="Hensen N."/>
            <person name="Bonometti L."/>
            <person name="Westerberg I."/>
            <person name="Brannstrom I.O."/>
            <person name="Guillou S."/>
            <person name="Cros-Aarteil S."/>
            <person name="Calhoun S."/>
            <person name="Haridas S."/>
            <person name="Kuo A."/>
            <person name="Mondo S."/>
            <person name="Pangilinan J."/>
            <person name="Riley R."/>
            <person name="LaButti K."/>
            <person name="Andreopoulos B."/>
            <person name="Lipzen A."/>
            <person name="Chen C."/>
            <person name="Yan M."/>
            <person name="Daum C."/>
            <person name="Ng V."/>
            <person name="Clum A."/>
            <person name="Steindorff A."/>
            <person name="Ohm R.A."/>
            <person name="Martin F."/>
            <person name="Silar P."/>
            <person name="Natvig D.O."/>
            <person name="Lalanne C."/>
            <person name="Gautier V."/>
            <person name="Ament-Velasquez S.L."/>
            <person name="Kruys A."/>
            <person name="Hutchinson M.I."/>
            <person name="Powell A.J."/>
            <person name="Barry K."/>
            <person name="Miller A.N."/>
            <person name="Grigoriev I.V."/>
            <person name="Debuchy R."/>
            <person name="Gladieux P."/>
            <person name="Hiltunen Thoren M."/>
            <person name="Johannesson H."/>
        </authorList>
    </citation>
    <scope>NUCLEOTIDE SEQUENCE</scope>
    <source>
        <strain evidence="2">SMH4131-1</strain>
    </source>
</reference>
<dbReference type="Proteomes" id="UP001286456">
    <property type="component" value="Unassembled WGS sequence"/>
</dbReference>
<accession>A0AAE0M672</accession>
<organism evidence="2 3">
    <name type="scientific">Cercophora scortea</name>
    <dbReference type="NCBI Taxonomy" id="314031"/>
    <lineage>
        <taxon>Eukaryota</taxon>
        <taxon>Fungi</taxon>
        <taxon>Dikarya</taxon>
        <taxon>Ascomycota</taxon>
        <taxon>Pezizomycotina</taxon>
        <taxon>Sordariomycetes</taxon>
        <taxon>Sordariomycetidae</taxon>
        <taxon>Sordariales</taxon>
        <taxon>Lasiosphaeriaceae</taxon>
        <taxon>Cercophora</taxon>
    </lineage>
</organism>
<comment type="caution">
    <text evidence="2">The sequence shown here is derived from an EMBL/GenBank/DDBJ whole genome shotgun (WGS) entry which is preliminary data.</text>
</comment>
<evidence type="ECO:0000313" key="3">
    <source>
        <dbReference type="Proteomes" id="UP001286456"/>
    </source>
</evidence>
<sequence length="234" mass="26304">MVVVVLPALIPDIRTVYDSYFAAFKNETMGGLMLDILFPAGIDSEEFRAAHAAGTLAWWHQSSTQYTFKAVDTATGDIVGIAMGDIFVRPRSEEERKNHGVGWLEGAQRERAEKVLDPLHEMREKLFGGEPYIYSHVIGVDPKYQGRQAGRALAQWGIDLCERTQLPVYFESSPSTVGLYVKLGYERLNETIVHKAELMGTDEDIVVPLMVKMPSGAKGMTFYEWVEKGRPRFL</sequence>
<feature type="domain" description="N-acetyltransferase" evidence="1">
    <location>
        <begin position="111"/>
        <end position="185"/>
    </location>
</feature>
<dbReference type="AlphaFoldDB" id="A0AAE0M672"/>
<dbReference type="InterPro" id="IPR016181">
    <property type="entry name" value="Acyl_CoA_acyltransferase"/>
</dbReference>
<gene>
    <name evidence="2" type="ORF">B0T19DRAFT_429738</name>
</gene>
<dbReference type="Pfam" id="PF00583">
    <property type="entry name" value="Acetyltransf_1"/>
    <property type="match status" value="1"/>
</dbReference>
<keyword evidence="3" id="KW-1185">Reference proteome</keyword>
<dbReference type="EMBL" id="JAUEPO010000005">
    <property type="protein sequence ID" value="KAK3320495.1"/>
    <property type="molecule type" value="Genomic_DNA"/>
</dbReference>
<dbReference type="GO" id="GO:0016747">
    <property type="term" value="F:acyltransferase activity, transferring groups other than amino-acyl groups"/>
    <property type="evidence" value="ECO:0007669"/>
    <property type="project" value="InterPro"/>
</dbReference>
<name>A0AAE0M672_9PEZI</name>
<reference evidence="2" key="2">
    <citation type="submission" date="2023-06" db="EMBL/GenBank/DDBJ databases">
        <authorList>
            <consortium name="Lawrence Berkeley National Laboratory"/>
            <person name="Haridas S."/>
            <person name="Hensen N."/>
            <person name="Bonometti L."/>
            <person name="Westerberg I."/>
            <person name="Brannstrom I.O."/>
            <person name="Guillou S."/>
            <person name="Cros-Aarteil S."/>
            <person name="Calhoun S."/>
            <person name="Kuo A."/>
            <person name="Mondo S."/>
            <person name="Pangilinan J."/>
            <person name="Riley R."/>
            <person name="Labutti K."/>
            <person name="Andreopoulos B."/>
            <person name="Lipzen A."/>
            <person name="Chen C."/>
            <person name="Yanf M."/>
            <person name="Daum C."/>
            <person name="Ng V."/>
            <person name="Clum A."/>
            <person name="Steindorff A."/>
            <person name="Ohm R."/>
            <person name="Martin F."/>
            <person name="Silar P."/>
            <person name="Natvig D."/>
            <person name="Lalanne C."/>
            <person name="Gautier V."/>
            <person name="Ament-Velasquez S.L."/>
            <person name="Kruys A."/>
            <person name="Hutchinson M.I."/>
            <person name="Powell A.J."/>
            <person name="Barry K."/>
            <person name="Miller A.N."/>
            <person name="Grigoriev I.V."/>
            <person name="Debuchy R."/>
            <person name="Gladieux P."/>
            <person name="Thoren M.H."/>
            <person name="Johannesson H."/>
        </authorList>
    </citation>
    <scope>NUCLEOTIDE SEQUENCE</scope>
    <source>
        <strain evidence="2">SMH4131-1</strain>
    </source>
</reference>
<protein>
    <recommendedName>
        <fullName evidence="1">N-acetyltransferase domain-containing protein</fullName>
    </recommendedName>
</protein>
<dbReference type="InterPro" id="IPR052523">
    <property type="entry name" value="Trichothecene_AcTrans"/>
</dbReference>
<dbReference type="SUPFAM" id="SSF55729">
    <property type="entry name" value="Acyl-CoA N-acyltransferases (Nat)"/>
    <property type="match status" value="1"/>
</dbReference>
<dbReference type="PANTHER" id="PTHR42791">
    <property type="entry name" value="GNAT FAMILY ACETYLTRANSFERASE"/>
    <property type="match status" value="1"/>
</dbReference>
<dbReference type="InterPro" id="IPR000182">
    <property type="entry name" value="GNAT_dom"/>
</dbReference>
<dbReference type="PANTHER" id="PTHR42791:SF17">
    <property type="entry name" value="ACETYLTRANSFERASE, GNAT FAMILY FAMILY (AFU_ORTHOLOGUE AFUA_8G05690)"/>
    <property type="match status" value="1"/>
</dbReference>